<dbReference type="SMART" id="SM00220">
    <property type="entry name" value="S_TKc"/>
    <property type="match status" value="1"/>
</dbReference>
<dbReference type="InterPro" id="IPR017441">
    <property type="entry name" value="Protein_kinase_ATP_BS"/>
</dbReference>
<evidence type="ECO:0000256" key="9">
    <source>
        <dbReference type="PROSITE-ProRule" id="PRU10141"/>
    </source>
</evidence>
<dbReference type="PROSITE" id="PS00107">
    <property type="entry name" value="PROTEIN_KINASE_ATP"/>
    <property type="match status" value="1"/>
</dbReference>
<dbReference type="Gene3D" id="1.10.510.10">
    <property type="entry name" value="Transferase(Phosphotransferase) domain 1"/>
    <property type="match status" value="1"/>
</dbReference>
<dbReference type="Pfam" id="PF00069">
    <property type="entry name" value="Pkinase"/>
    <property type="match status" value="1"/>
</dbReference>
<gene>
    <name evidence="11" type="primary">spkB</name>
    <name evidence="11" type="ORF">NO713_02139</name>
</gene>
<comment type="catalytic activity">
    <reaction evidence="8">
        <text>L-seryl-[protein] + ATP = O-phospho-L-seryl-[protein] + ADP + H(+)</text>
        <dbReference type="Rhea" id="RHEA:17989"/>
        <dbReference type="Rhea" id="RHEA-COMP:9863"/>
        <dbReference type="Rhea" id="RHEA-COMP:11604"/>
        <dbReference type="ChEBI" id="CHEBI:15378"/>
        <dbReference type="ChEBI" id="CHEBI:29999"/>
        <dbReference type="ChEBI" id="CHEBI:30616"/>
        <dbReference type="ChEBI" id="CHEBI:83421"/>
        <dbReference type="ChEBI" id="CHEBI:456216"/>
        <dbReference type="EC" id="2.7.11.1"/>
    </reaction>
</comment>
<dbReference type="SUPFAM" id="SSF56112">
    <property type="entry name" value="Protein kinase-like (PK-like)"/>
    <property type="match status" value="1"/>
</dbReference>
<keyword evidence="5 11" id="KW-0418">Kinase</keyword>
<evidence type="ECO:0000313" key="12">
    <source>
        <dbReference type="Proteomes" id="UP001153719"/>
    </source>
</evidence>
<reference evidence="11" key="1">
    <citation type="submission" date="2020-09" db="EMBL/GenBank/DDBJ databases">
        <authorList>
            <person name="Blom J."/>
        </authorList>
    </citation>
    <scope>NUCLEOTIDE SEQUENCE</scope>
    <source>
        <strain evidence="11">No.713</strain>
    </source>
</reference>
<evidence type="ECO:0000256" key="2">
    <source>
        <dbReference type="ARBA" id="ARBA00022527"/>
    </source>
</evidence>
<dbReference type="GO" id="GO:0004674">
    <property type="term" value="F:protein serine/threonine kinase activity"/>
    <property type="evidence" value="ECO:0007669"/>
    <property type="project" value="UniProtKB-KW"/>
</dbReference>
<evidence type="ECO:0000256" key="4">
    <source>
        <dbReference type="ARBA" id="ARBA00022741"/>
    </source>
</evidence>
<evidence type="ECO:0000313" key="11">
    <source>
        <dbReference type="EMBL" id="CAD5944477.1"/>
    </source>
</evidence>
<keyword evidence="6 9" id="KW-0067">ATP-binding</keyword>
<evidence type="ECO:0000256" key="7">
    <source>
        <dbReference type="ARBA" id="ARBA00047899"/>
    </source>
</evidence>
<comment type="catalytic activity">
    <reaction evidence="7">
        <text>L-threonyl-[protein] + ATP = O-phospho-L-threonyl-[protein] + ADP + H(+)</text>
        <dbReference type="Rhea" id="RHEA:46608"/>
        <dbReference type="Rhea" id="RHEA-COMP:11060"/>
        <dbReference type="Rhea" id="RHEA-COMP:11605"/>
        <dbReference type="ChEBI" id="CHEBI:15378"/>
        <dbReference type="ChEBI" id="CHEBI:30013"/>
        <dbReference type="ChEBI" id="CHEBI:30616"/>
        <dbReference type="ChEBI" id="CHEBI:61977"/>
        <dbReference type="ChEBI" id="CHEBI:456216"/>
        <dbReference type="EC" id="2.7.11.1"/>
    </reaction>
</comment>
<protein>
    <recommendedName>
        <fullName evidence="1">non-specific serine/threonine protein kinase</fullName>
        <ecNumber evidence="1">2.7.11.1</ecNumber>
    </recommendedName>
</protein>
<dbReference type="Proteomes" id="UP001153719">
    <property type="component" value="Chromosome"/>
</dbReference>
<feature type="binding site" evidence="9">
    <location>
        <position position="64"/>
    </location>
    <ligand>
        <name>ATP</name>
        <dbReference type="ChEBI" id="CHEBI:30616"/>
    </ligand>
</feature>
<proteinExistence type="predicted"/>
<dbReference type="NCBIfam" id="NF045510">
    <property type="entry name" value="4Cys_prefix_kin"/>
    <property type="match status" value="1"/>
</dbReference>
<sequence>MSQCLNPDCIQLNSKITTFCQKCGSKLLLTDRYRALKILGQGGFGRTFLAVDEHKPSQPYCVIKQFLPQAQGTNNQQKAEELFKHEAIQLEQLGKHQQIPELFAYFIQDHRQYLVQEYIEGQNLLQELAQSGAFSETKIINLLEDLLPVLAFIHQKLVIHRDIKPENIIRRKTDFCQ</sequence>
<evidence type="ECO:0000256" key="6">
    <source>
        <dbReference type="ARBA" id="ARBA00022840"/>
    </source>
</evidence>
<name>A0A9W4CJM8_9CYAN</name>
<feature type="domain" description="Protein kinase" evidence="10">
    <location>
        <begin position="33"/>
        <end position="177"/>
    </location>
</feature>
<accession>A0A9W4CJM8</accession>
<dbReference type="EC" id="2.7.11.1" evidence="1"/>
<evidence type="ECO:0000256" key="5">
    <source>
        <dbReference type="ARBA" id="ARBA00022777"/>
    </source>
</evidence>
<evidence type="ECO:0000256" key="8">
    <source>
        <dbReference type="ARBA" id="ARBA00048679"/>
    </source>
</evidence>
<keyword evidence="2" id="KW-0723">Serine/threonine-protein kinase</keyword>
<dbReference type="GO" id="GO:0005524">
    <property type="term" value="F:ATP binding"/>
    <property type="evidence" value="ECO:0007669"/>
    <property type="project" value="UniProtKB-UniRule"/>
</dbReference>
<dbReference type="PANTHER" id="PTHR24363:SF0">
    <property type="entry name" value="SERINE_THREONINE KINASE LIKE DOMAIN CONTAINING 1"/>
    <property type="match status" value="1"/>
</dbReference>
<evidence type="ECO:0000259" key="10">
    <source>
        <dbReference type="PROSITE" id="PS50011"/>
    </source>
</evidence>
<keyword evidence="4 9" id="KW-0547">Nucleotide-binding</keyword>
<dbReference type="PROSITE" id="PS50011">
    <property type="entry name" value="PROTEIN_KINASE_DOM"/>
    <property type="match status" value="1"/>
</dbReference>
<keyword evidence="12" id="KW-1185">Reference proteome</keyword>
<evidence type="ECO:0000256" key="1">
    <source>
        <dbReference type="ARBA" id="ARBA00012513"/>
    </source>
</evidence>
<dbReference type="KEGG" id="ppsu:NO713_02139"/>
<organism evidence="11 12">
    <name type="scientific">Planktothrix pseudagardhii</name>
    <dbReference type="NCBI Taxonomy" id="132604"/>
    <lineage>
        <taxon>Bacteria</taxon>
        <taxon>Bacillati</taxon>
        <taxon>Cyanobacteriota</taxon>
        <taxon>Cyanophyceae</taxon>
        <taxon>Oscillatoriophycideae</taxon>
        <taxon>Oscillatoriales</taxon>
        <taxon>Microcoleaceae</taxon>
        <taxon>Planktothrix</taxon>
    </lineage>
</organism>
<dbReference type="InterPro" id="IPR000719">
    <property type="entry name" value="Prot_kinase_dom"/>
</dbReference>
<dbReference type="EMBL" id="LR882967">
    <property type="protein sequence ID" value="CAD5944477.1"/>
    <property type="molecule type" value="Genomic_DNA"/>
</dbReference>
<dbReference type="InterPro" id="IPR011009">
    <property type="entry name" value="Kinase-like_dom_sf"/>
</dbReference>
<evidence type="ECO:0000256" key="3">
    <source>
        <dbReference type="ARBA" id="ARBA00022679"/>
    </source>
</evidence>
<dbReference type="AlphaFoldDB" id="A0A9W4CJM8"/>
<keyword evidence="3 11" id="KW-0808">Transferase</keyword>
<dbReference type="PANTHER" id="PTHR24363">
    <property type="entry name" value="SERINE/THREONINE PROTEIN KINASE"/>
    <property type="match status" value="1"/>
</dbReference>